<proteinExistence type="predicted"/>
<dbReference type="FunFam" id="2.10.25.10:FF:000045">
    <property type="entry name" value="Slit guidance ligand 2"/>
    <property type="match status" value="1"/>
</dbReference>
<dbReference type="FunFam" id="2.10.25.10:FF:000053">
    <property type="entry name" value="Slit guidance ligand 2"/>
    <property type="match status" value="1"/>
</dbReference>
<keyword evidence="5" id="KW-0677">Repeat</keyword>
<keyword evidence="7" id="KW-0325">Glycoprotein</keyword>
<dbReference type="GO" id="GO:0050919">
    <property type="term" value="P:negative chemotaxis"/>
    <property type="evidence" value="ECO:0007669"/>
    <property type="project" value="TreeGrafter"/>
</dbReference>
<reference evidence="12" key="1">
    <citation type="submission" date="2018-06" db="EMBL/GenBank/DDBJ databases">
        <title>Genome assembly of Danube salmon.</title>
        <authorList>
            <person name="Macqueen D.J."/>
            <person name="Gundappa M.K."/>
        </authorList>
    </citation>
    <scope>NUCLEOTIDE SEQUENCE [LARGE SCALE GENOMIC DNA]</scope>
</reference>
<evidence type="ECO:0000313" key="11">
    <source>
        <dbReference type="Ensembl" id="ENSHHUP00000036219.1"/>
    </source>
</evidence>
<feature type="disulfide bond" evidence="8">
    <location>
        <begin position="138"/>
        <end position="147"/>
    </location>
</feature>
<evidence type="ECO:0000256" key="8">
    <source>
        <dbReference type="PROSITE-ProRule" id="PRU00076"/>
    </source>
</evidence>
<feature type="domain" description="EGF-like" evidence="10">
    <location>
        <begin position="112"/>
        <end position="148"/>
    </location>
</feature>
<dbReference type="PANTHER" id="PTHR45836:SF3">
    <property type="entry name" value="SLIT HOMOLOG 1 PROTEIN"/>
    <property type="match status" value="1"/>
</dbReference>
<dbReference type="Pfam" id="PF12661">
    <property type="entry name" value="hEGF"/>
    <property type="match status" value="2"/>
</dbReference>
<dbReference type="PRINTS" id="PR00010">
    <property type="entry name" value="EGFBLOOD"/>
</dbReference>
<evidence type="ECO:0000256" key="3">
    <source>
        <dbReference type="ARBA" id="ARBA00022536"/>
    </source>
</evidence>
<organism evidence="11 12">
    <name type="scientific">Hucho hucho</name>
    <name type="common">huchen</name>
    <dbReference type="NCBI Taxonomy" id="62062"/>
    <lineage>
        <taxon>Eukaryota</taxon>
        <taxon>Metazoa</taxon>
        <taxon>Chordata</taxon>
        <taxon>Craniata</taxon>
        <taxon>Vertebrata</taxon>
        <taxon>Euteleostomi</taxon>
        <taxon>Actinopterygii</taxon>
        <taxon>Neopterygii</taxon>
        <taxon>Teleostei</taxon>
        <taxon>Protacanthopterygii</taxon>
        <taxon>Salmoniformes</taxon>
        <taxon>Salmonidae</taxon>
        <taxon>Salmoninae</taxon>
        <taxon>Hucho</taxon>
    </lineage>
</organism>
<keyword evidence="12" id="KW-1185">Reference proteome</keyword>
<dbReference type="GO" id="GO:0005615">
    <property type="term" value="C:extracellular space"/>
    <property type="evidence" value="ECO:0007669"/>
    <property type="project" value="TreeGrafter"/>
</dbReference>
<dbReference type="Proteomes" id="UP000314982">
    <property type="component" value="Unassembled WGS sequence"/>
</dbReference>
<dbReference type="InterPro" id="IPR013320">
    <property type="entry name" value="ConA-like_dom_sf"/>
</dbReference>
<dbReference type="InterPro" id="IPR051355">
    <property type="entry name" value="Notch/Slit_guidance"/>
</dbReference>
<dbReference type="PROSITE" id="PS00010">
    <property type="entry name" value="ASX_HYDROXYL"/>
    <property type="match status" value="1"/>
</dbReference>
<dbReference type="GO" id="GO:0005509">
    <property type="term" value="F:calcium ion binding"/>
    <property type="evidence" value="ECO:0007669"/>
    <property type="project" value="InterPro"/>
</dbReference>
<dbReference type="GO" id="GO:0008201">
    <property type="term" value="F:heparin binding"/>
    <property type="evidence" value="ECO:0007669"/>
    <property type="project" value="TreeGrafter"/>
</dbReference>
<feature type="disulfide bond" evidence="8">
    <location>
        <begin position="59"/>
        <end position="68"/>
    </location>
</feature>
<reference evidence="11" key="2">
    <citation type="submission" date="2025-08" db="UniProtKB">
        <authorList>
            <consortium name="Ensembl"/>
        </authorList>
    </citation>
    <scope>IDENTIFICATION</scope>
</reference>
<dbReference type="PROSITE" id="PS50026">
    <property type="entry name" value="EGF_3"/>
    <property type="match status" value="3"/>
</dbReference>
<evidence type="ECO:0000256" key="4">
    <source>
        <dbReference type="ARBA" id="ARBA00022729"/>
    </source>
</evidence>
<dbReference type="Ensembl" id="ENSHHUT00000037659.1">
    <property type="protein sequence ID" value="ENSHHUP00000036219.1"/>
    <property type="gene ID" value="ENSHHUG00000022746.1"/>
</dbReference>
<evidence type="ECO:0000313" key="12">
    <source>
        <dbReference type="Proteomes" id="UP000314982"/>
    </source>
</evidence>
<dbReference type="SMART" id="SM00181">
    <property type="entry name" value="EGF"/>
    <property type="match status" value="3"/>
</dbReference>
<dbReference type="InterPro" id="IPR018097">
    <property type="entry name" value="EGF_Ca-bd_CS"/>
</dbReference>
<keyword evidence="4 9" id="KW-0732">Signal</keyword>
<keyword evidence="3 8" id="KW-0245">EGF-like domain</keyword>
<dbReference type="InterPro" id="IPR000742">
    <property type="entry name" value="EGF"/>
</dbReference>
<dbReference type="SMART" id="SM00179">
    <property type="entry name" value="EGF_CA"/>
    <property type="match status" value="3"/>
</dbReference>
<dbReference type="Gene3D" id="2.10.25.10">
    <property type="entry name" value="Laminin"/>
    <property type="match status" value="3"/>
</dbReference>
<reference evidence="11" key="3">
    <citation type="submission" date="2025-09" db="UniProtKB">
        <authorList>
            <consortium name="Ensembl"/>
        </authorList>
    </citation>
    <scope>IDENTIFICATION</scope>
</reference>
<dbReference type="PROSITE" id="PS01187">
    <property type="entry name" value="EGF_CA"/>
    <property type="match status" value="1"/>
</dbReference>
<dbReference type="GO" id="GO:0007411">
    <property type="term" value="P:axon guidance"/>
    <property type="evidence" value="ECO:0007669"/>
    <property type="project" value="TreeGrafter"/>
</dbReference>
<feature type="domain" description="EGF-like" evidence="10">
    <location>
        <begin position="71"/>
        <end position="107"/>
    </location>
</feature>
<evidence type="ECO:0000256" key="1">
    <source>
        <dbReference type="ARBA" id="ARBA00004613"/>
    </source>
</evidence>
<feature type="signal peptide" evidence="9">
    <location>
        <begin position="1"/>
        <end position="22"/>
    </location>
</feature>
<dbReference type="GO" id="GO:0048495">
    <property type="term" value="F:Roundabout binding"/>
    <property type="evidence" value="ECO:0007669"/>
    <property type="project" value="TreeGrafter"/>
</dbReference>
<feature type="domain" description="EGF-like" evidence="10">
    <location>
        <begin position="31"/>
        <end position="69"/>
    </location>
</feature>
<evidence type="ECO:0000259" key="10">
    <source>
        <dbReference type="PROSITE" id="PS50026"/>
    </source>
</evidence>
<keyword evidence="2" id="KW-0964">Secreted</keyword>
<feature type="disulfide bond" evidence="8">
    <location>
        <begin position="97"/>
        <end position="106"/>
    </location>
</feature>
<dbReference type="PANTHER" id="PTHR45836">
    <property type="entry name" value="SLIT HOMOLOG"/>
    <property type="match status" value="1"/>
</dbReference>
<evidence type="ECO:0000256" key="5">
    <source>
        <dbReference type="ARBA" id="ARBA00022737"/>
    </source>
</evidence>
<dbReference type="AlphaFoldDB" id="A0A4W5MEM6"/>
<dbReference type="CDD" id="cd00054">
    <property type="entry name" value="EGF_CA"/>
    <property type="match status" value="2"/>
</dbReference>
<evidence type="ECO:0000256" key="9">
    <source>
        <dbReference type="SAM" id="SignalP"/>
    </source>
</evidence>
<dbReference type="GeneTree" id="ENSGT00940000157322"/>
<dbReference type="Pfam" id="PF00008">
    <property type="entry name" value="EGF"/>
    <property type="match status" value="1"/>
</dbReference>
<evidence type="ECO:0000256" key="6">
    <source>
        <dbReference type="ARBA" id="ARBA00023157"/>
    </source>
</evidence>
<dbReference type="FunFam" id="2.10.25.10:FF:000062">
    <property type="entry name" value="Slit guidance ligand 2"/>
    <property type="match status" value="1"/>
</dbReference>
<dbReference type="InterPro" id="IPR009030">
    <property type="entry name" value="Growth_fac_rcpt_cys_sf"/>
</dbReference>
<accession>A0A4W5MEM6</accession>
<dbReference type="InterPro" id="IPR001881">
    <property type="entry name" value="EGF-like_Ca-bd_dom"/>
</dbReference>
<dbReference type="SUPFAM" id="SSF49899">
    <property type="entry name" value="Concanavalin A-like lectins/glucanases"/>
    <property type="match status" value="1"/>
</dbReference>
<dbReference type="PROSITE" id="PS00022">
    <property type="entry name" value="EGF_1"/>
    <property type="match status" value="3"/>
</dbReference>
<evidence type="ECO:0000256" key="7">
    <source>
        <dbReference type="ARBA" id="ARBA00023180"/>
    </source>
</evidence>
<protein>
    <recommendedName>
        <fullName evidence="10">EGF-like domain-containing protein</fullName>
    </recommendedName>
</protein>
<dbReference type="SUPFAM" id="SSF57184">
    <property type="entry name" value="Growth factor receptor domain"/>
    <property type="match status" value="1"/>
</dbReference>
<keyword evidence="6 8" id="KW-1015">Disulfide bond</keyword>
<dbReference type="PROSITE" id="PS01186">
    <property type="entry name" value="EGF_2"/>
    <property type="match status" value="3"/>
</dbReference>
<dbReference type="InterPro" id="IPR000152">
    <property type="entry name" value="EGF-type_Asp/Asn_hydroxyl_site"/>
</dbReference>
<comment type="subcellular location">
    <subcellularLocation>
        <location evidence="1">Secreted</location>
    </subcellularLocation>
</comment>
<name>A0A4W5MEM6_9TELE</name>
<dbReference type="InterPro" id="IPR013032">
    <property type="entry name" value="EGF-like_CS"/>
</dbReference>
<sequence>TFKTKYLYFSLLLSLSVSLALSLSGLLCEEEEDVCSPGRNPCQQHSTCSSTTTGPRCVCAPGFVGDDCSVNYDECEDQDCQNGAVCVDQVDGYTCTCPQGYSGELCEVPPPPPSPCERARCQNSAPCVDRASTALCQCLPGFEGVRCEKLVSVNFVNRDSYLQLSDLKNWPQANITLQVSTAEDNGILL</sequence>
<evidence type="ECO:0000256" key="2">
    <source>
        <dbReference type="ARBA" id="ARBA00022525"/>
    </source>
</evidence>
<feature type="chain" id="PRO_5021326680" description="EGF-like domain-containing protein" evidence="9">
    <location>
        <begin position="23"/>
        <end position="189"/>
    </location>
</feature>
<comment type="caution">
    <text evidence="8">Lacks conserved residue(s) required for the propagation of feature annotation.</text>
</comment>